<feature type="transmembrane region" description="Helical" evidence="1">
    <location>
        <begin position="48"/>
        <end position="66"/>
    </location>
</feature>
<dbReference type="EMBL" id="CP013614">
    <property type="protein sequence ID" value="ALS01251.1"/>
    <property type="molecule type" value="Genomic_DNA"/>
</dbReference>
<keyword evidence="1" id="KW-0812">Transmembrane</keyword>
<proteinExistence type="predicted"/>
<dbReference type="Proteomes" id="UP000065511">
    <property type="component" value="Chromosome"/>
</dbReference>
<name>A0ABN4J5Q7_9ENTE</name>
<sequence length="79" mass="8938">MNNEKLMFQLGKMIGLSLGLVSMNTIAIAVMSVMSVIKGRGIFGELSFMMWLLMTICSWIVVFISFKQANIKFITKKQK</sequence>
<reference evidence="2 3" key="1">
    <citation type="submission" date="2015-12" db="EMBL/GenBank/DDBJ databases">
        <authorList>
            <person name="Lauer A."/>
            <person name="Humrighouse B."/>
            <person name="Loparev V."/>
            <person name="Shewmaker P.L."/>
            <person name="Whitney A.M."/>
            <person name="McLaughlin R.W."/>
        </authorList>
    </citation>
    <scope>NUCLEOTIDE SEQUENCE [LARGE SCALE GENOMIC DNA]</scope>
    <source>
        <strain evidence="2 3">LMG 23085</strain>
    </source>
</reference>
<accession>A0ABN4J5Q7</accession>
<keyword evidence="1" id="KW-0472">Membrane</keyword>
<keyword evidence="1" id="KW-1133">Transmembrane helix</keyword>
<evidence type="ECO:0000313" key="2">
    <source>
        <dbReference type="EMBL" id="ALS01251.1"/>
    </source>
</evidence>
<feature type="transmembrane region" description="Helical" evidence="1">
    <location>
        <begin position="12"/>
        <end position="36"/>
    </location>
</feature>
<dbReference type="RefSeq" id="WP_071877028.1">
    <property type="nucleotide sequence ID" value="NZ_JXLC01000005.1"/>
</dbReference>
<evidence type="ECO:0000313" key="3">
    <source>
        <dbReference type="Proteomes" id="UP000065511"/>
    </source>
</evidence>
<gene>
    <name evidence="2" type="ORF">ATZ33_07670</name>
</gene>
<organism evidence="2 3">
    <name type="scientific">Enterococcus silesiacus</name>
    <dbReference type="NCBI Taxonomy" id="332949"/>
    <lineage>
        <taxon>Bacteria</taxon>
        <taxon>Bacillati</taxon>
        <taxon>Bacillota</taxon>
        <taxon>Bacilli</taxon>
        <taxon>Lactobacillales</taxon>
        <taxon>Enterococcaceae</taxon>
        <taxon>Enterococcus</taxon>
    </lineage>
</organism>
<protein>
    <submittedName>
        <fullName evidence="2">Uncharacterized protein</fullName>
    </submittedName>
</protein>
<keyword evidence="3" id="KW-1185">Reference proteome</keyword>
<evidence type="ECO:0000256" key="1">
    <source>
        <dbReference type="SAM" id="Phobius"/>
    </source>
</evidence>